<dbReference type="EMBL" id="UINC01011743">
    <property type="protein sequence ID" value="SVA51628.1"/>
    <property type="molecule type" value="Genomic_DNA"/>
</dbReference>
<protein>
    <submittedName>
        <fullName evidence="1">Uncharacterized protein</fullName>
    </submittedName>
</protein>
<organism evidence="1">
    <name type="scientific">marine metagenome</name>
    <dbReference type="NCBI Taxonomy" id="408172"/>
    <lineage>
        <taxon>unclassified sequences</taxon>
        <taxon>metagenomes</taxon>
        <taxon>ecological metagenomes</taxon>
    </lineage>
</organism>
<name>A0A381WHP5_9ZZZZ</name>
<accession>A0A381WHP5</accession>
<dbReference type="AlphaFoldDB" id="A0A381WHP5"/>
<reference evidence="1" key="1">
    <citation type="submission" date="2018-05" db="EMBL/GenBank/DDBJ databases">
        <authorList>
            <person name="Lanie J.A."/>
            <person name="Ng W.-L."/>
            <person name="Kazmierczak K.M."/>
            <person name="Andrzejewski T.M."/>
            <person name="Davidsen T.M."/>
            <person name="Wayne K.J."/>
            <person name="Tettelin H."/>
            <person name="Glass J.I."/>
            <person name="Rusch D."/>
            <person name="Podicherti R."/>
            <person name="Tsui H.-C.T."/>
            <person name="Winkler M.E."/>
        </authorList>
    </citation>
    <scope>NUCLEOTIDE SEQUENCE</scope>
</reference>
<evidence type="ECO:0000313" key="1">
    <source>
        <dbReference type="EMBL" id="SVA51628.1"/>
    </source>
</evidence>
<proteinExistence type="predicted"/>
<gene>
    <name evidence="1" type="ORF">METZ01_LOCUS104482</name>
</gene>
<sequence>MFDEKTLSSGSVLECLKKLLWISIFPVNFYLDN</sequence>